<feature type="chain" id="PRO_5013186406" description="Yeast cell wall synthesis Kre9/Knh1-like N-terminal domain-containing protein" evidence="3">
    <location>
        <begin position="19"/>
        <end position="219"/>
    </location>
</feature>
<feature type="signal peptide" evidence="3">
    <location>
        <begin position="1"/>
        <end position="18"/>
    </location>
</feature>
<dbReference type="PANTHER" id="PTHR35185:SF1">
    <property type="entry name" value="UPF0619 GPI-ANCHORED MEMBRANE PROTEIN C1322.10"/>
    <property type="match status" value="1"/>
</dbReference>
<dbReference type="InterPro" id="IPR018466">
    <property type="entry name" value="Kre9/Knh1-like_N"/>
</dbReference>
<feature type="region of interest" description="Disordered" evidence="2">
    <location>
        <begin position="126"/>
        <end position="145"/>
    </location>
</feature>
<dbReference type="InParanoid" id="A0A1Y2BIS6"/>
<protein>
    <recommendedName>
        <fullName evidence="4">Yeast cell wall synthesis Kre9/Knh1-like N-terminal domain-containing protein</fullName>
    </recommendedName>
</protein>
<name>A0A1Y2BIS6_9TREE</name>
<dbReference type="InterPro" id="IPR052479">
    <property type="entry name" value="GPI-anchor_Adhesion_Reg"/>
</dbReference>
<evidence type="ECO:0000256" key="3">
    <source>
        <dbReference type="SAM" id="SignalP"/>
    </source>
</evidence>
<keyword evidence="1 3" id="KW-0732">Signal</keyword>
<gene>
    <name evidence="5" type="ORF">BCR39DRAFT_514034</name>
</gene>
<evidence type="ECO:0000313" key="5">
    <source>
        <dbReference type="EMBL" id="ORY34693.1"/>
    </source>
</evidence>
<evidence type="ECO:0000313" key="6">
    <source>
        <dbReference type="Proteomes" id="UP000193986"/>
    </source>
</evidence>
<proteinExistence type="predicted"/>
<dbReference type="AlphaFoldDB" id="A0A1Y2BIS6"/>
<comment type="caution">
    <text evidence="5">The sequence shown here is derived from an EMBL/GenBank/DDBJ whole genome shotgun (WGS) entry which is preliminary data.</text>
</comment>
<organism evidence="5 6">
    <name type="scientific">Naematelia encephala</name>
    <dbReference type="NCBI Taxonomy" id="71784"/>
    <lineage>
        <taxon>Eukaryota</taxon>
        <taxon>Fungi</taxon>
        <taxon>Dikarya</taxon>
        <taxon>Basidiomycota</taxon>
        <taxon>Agaricomycotina</taxon>
        <taxon>Tremellomycetes</taxon>
        <taxon>Tremellales</taxon>
        <taxon>Naemateliaceae</taxon>
        <taxon>Naematelia</taxon>
    </lineage>
</organism>
<dbReference type="STRING" id="71784.A0A1Y2BIS6"/>
<dbReference type="Pfam" id="PF10342">
    <property type="entry name" value="Kre9_KNH"/>
    <property type="match status" value="1"/>
</dbReference>
<keyword evidence="6" id="KW-1185">Reference proteome</keyword>
<evidence type="ECO:0000256" key="2">
    <source>
        <dbReference type="SAM" id="MobiDB-lite"/>
    </source>
</evidence>
<evidence type="ECO:0000259" key="4">
    <source>
        <dbReference type="Pfam" id="PF10342"/>
    </source>
</evidence>
<feature type="region of interest" description="Disordered" evidence="2">
    <location>
        <begin position="150"/>
        <end position="183"/>
    </location>
</feature>
<evidence type="ECO:0000256" key="1">
    <source>
        <dbReference type="ARBA" id="ARBA00022729"/>
    </source>
</evidence>
<sequence>MFSYNIIAVLALGSLIQAIQITSPDQTAVWESGTSGQVIEYTPVSTDQSSFAIELVNQKGFLSNSPVVLVANQSTGTAGQSNSVTVTYPSGAWPTGYGFQINFVSSSTNSDSAIYAQSNQFNITSGGSSSSSSSSTSSSSSASTSSVVAPTTISQTASSTTTVSTTSSAATSGSAAGDASGGIPNAASASASSGAAPLANPTGLVGILLGLAGLVGAFA</sequence>
<feature type="domain" description="Yeast cell wall synthesis Kre9/Knh1-like N-terminal" evidence="4">
    <location>
        <begin position="23"/>
        <end position="123"/>
    </location>
</feature>
<dbReference type="Proteomes" id="UP000193986">
    <property type="component" value="Unassembled WGS sequence"/>
</dbReference>
<dbReference type="EMBL" id="MCFC01000002">
    <property type="protein sequence ID" value="ORY34693.1"/>
    <property type="molecule type" value="Genomic_DNA"/>
</dbReference>
<dbReference type="PANTHER" id="PTHR35185">
    <property type="entry name" value="SERINE/THREONINE-RICH PROTEIN ADG2-RELATED"/>
    <property type="match status" value="1"/>
</dbReference>
<reference evidence="5 6" key="1">
    <citation type="submission" date="2016-07" db="EMBL/GenBank/DDBJ databases">
        <title>Pervasive Adenine N6-methylation of Active Genes in Fungi.</title>
        <authorList>
            <consortium name="DOE Joint Genome Institute"/>
            <person name="Mondo S.J."/>
            <person name="Dannebaum R.O."/>
            <person name="Kuo R.C."/>
            <person name="Labutti K."/>
            <person name="Haridas S."/>
            <person name="Kuo A."/>
            <person name="Salamov A."/>
            <person name="Ahrendt S.R."/>
            <person name="Lipzen A."/>
            <person name="Sullivan W."/>
            <person name="Andreopoulos W.B."/>
            <person name="Clum A."/>
            <person name="Lindquist E."/>
            <person name="Daum C."/>
            <person name="Ramamoorthy G.K."/>
            <person name="Gryganskyi A."/>
            <person name="Culley D."/>
            <person name="Magnuson J.K."/>
            <person name="James T.Y."/>
            <person name="O'Malley M.A."/>
            <person name="Stajich J.E."/>
            <person name="Spatafora J.W."/>
            <person name="Visel A."/>
            <person name="Grigoriev I.V."/>
        </authorList>
    </citation>
    <scope>NUCLEOTIDE SEQUENCE [LARGE SCALE GENOMIC DNA]</scope>
    <source>
        <strain evidence="5 6">68-887.2</strain>
    </source>
</reference>
<accession>A0A1Y2BIS6</accession>
<dbReference type="OrthoDB" id="5316007at2759"/>